<dbReference type="AlphaFoldDB" id="A0A495EFG2"/>
<dbReference type="Proteomes" id="UP000269412">
    <property type="component" value="Unassembled WGS sequence"/>
</dbReference>
<keyword evidence="1" id="KW-0812">Transmembrane</keyword>
<sequence>MTYKTKSFIYFSVFIATALVYYITDSSSETEKEIYVSKEKVILESTDTITTTAEINLEDKE</sequence>
<proteinExistence type="predicted"/>
<accession>A0A495EFG2</accession>
<name>A0A495EFG2_9FLAO</name>
<organism evidence="2 3">
    <name type="scientific">Maribacter vaceletii</name>
    <dbReference type="NCBI Taxonomy" id="1206816"/>
    <lineage>
        <taxon>Bacteria</taxon>
        <taxon>Pseudomonadati</taxon>
        <taxon>Bacteroidota</taxon>
        <taxon>Flavobacteriia</taxon>
        <taxon>Flavobacteriales</taxon>
        <taxon>Flavobacteriaceae</taxon>
        <taxon>Maribacter</taxon>
    </lineage>
</organism>
<evidence type="ECO:0000313" key="2">
    <source>
        <dbReference type="EMBL" id="RKR15401.1"/>
    </source>
</evidence>
<dbReference type="EMBL" id="RBIQ01000007">
    <property type="protein sequence ID" value="RKR15401.1"/>
    <property type="molecule type" value="Genomic_DNA"/>
</dbReference>
<reference evidence="2 3" key="1">
    <citation type="submission" date="2018-10" db="EMBL/GenBank/DDBJ databases">
        <title>Genomic Encyclopedia of Archaeal and Bacterial Type Strains, Phase II (KMG-II): from individual species to whole genera.</title>
        <authorList>
            <person name="Goeker M."/>
        </authorList>
    </citation>
    <scope>NUCLEOTIDE SEQUENCE [LARGE SCALE GENOMIC DNA]</scope>
    <source>
        <strain evidence="2 3">DSM 25230</strain>
    </source>
</reference>
<comment type="caution">
    <text evidence="2">The sequence shown here is derived from an EMBL/GenBank/DDBJ whole genome shotgun (WGS) entry which is preliminary data.</text>
</comment>
<keyword evidence="3" id="KW-1185">Reference proteome</keyword>
<protein>
    <submittedName>
        <fullName evidence="2">Uncharacterized protein</fullName>
    </submittedName>
</protein>
<gene>
    <name evidence="2" type="ORF">CLV91_1487</name>
</gene>
<keyword evidence="1" id="KW-0472">Membrane</keyword>
<dbReference type="OrthoDB" id="1451712at2"/>
<evidence type="ECO:0000256" key="1">
    <source>
        <dbReference type="SAM" id="Phobius"/>
    </source>
</evidence>
<dbReference type="RefSeq" id="WP_121065513.1">
    <property type="nucleotide sequence ID" value="NZ_RBIQ01000007.1"/>
</dbReference>
<evidence type="ECO:0000313" key="3">
    <source>
        <dbReference type="Proteomes" id="UP000269412"/>
    </source>
</evidence>
<feature type="transmembrane region" description="Helical" evidence="1">
    <location>
        <begin position="7"/>
        <end position="24"/>
    </location>
</feature>
<keyword evidence="1" id="KW-1133">Transmembrane helix</keyword>